<keyword evidence="2" id="KW-0863">Zinc-finger</keyword>
<gene>
    <name evidence="5" type="ORF">CLF_106954</name>
</gene>
<dbReference type="InterPro" id="IPR038586">
    <property type="entry name" value="Tctex-1-like_sf"/>
</dbReference>
<dbReference type="CDD" id="cd21451">
    <property type="entry name" value="DLC-like_TCTEX1D"/>
    <property type="match status" value="1"/>
</dbReference>
<reference key="2">
    <citation type="submission" date="2011-10" db="EMBL/GenBank/DDBJ databases">
        <title>The genome and transcriptome sequence of Clonorchis sinensis provide insights into the carcinogenic liver fluke.</title>
        <authorList>
            <person name="Wang X."/>
            <person name="Huang Y."/>
            <person name="Chen W."/>
            <person name="Liu H."/>
            <person name="Guo L."/>
            <person name="Chen Y."/>
            <person name="Luo F."/>
            <person name="Zhou W."/>
            <person name="Sun J."/>
            <person name="Mao Q."/>
            <person name="Liang P."/>
            <person name="Zhou C."/>
            <person name="Tian Y."/>
            <person name="Men J."/>
            <person name="Lv X."/>
            <person name="Huang L."/>
            <person name="Zhou J."/>
            <person name="Hu Y."/>
            <person name="Li R."/>
            <person name="Zhang F."/>
            <person name="Lei H."/>
            <person name="Li X."/>
            <person name="Hu X."/>
            <person name="Liang C."/>
            <person name="Xu J."/>
            <person name="Wu Z."/>
            <person name="Yu X."/>
        </authorList>
    </citation>
    <scope>NUCLEOTIDE SEQUENCE</scope>
    <source>
        <strain>Henan</strain>
    </source>
</reference>
<dbReference type="Pfam" id="PF03645">
    <property type="entry name" value="Tctex-1"/>
    <property type="match status" value="1"/>
</dbReference>
<dbReference type="InterPro" id="IPR005334">
    <property type="entry name" value="Tctex-1-like"/>
</dbReference>
<keyword evidence="6" id="KW-1185">Reference proteome</keyword>
<sequence>MLQVLPPIHKLRRSIQRFHKQASPLTQQQQLNKQFADHWERQLNKFVKDLNISDSSNGSIPAVGAEKYLDDQDENPLALSGLHKLDASPHTVIKKLPDSAQNLSLLLNSIDQRAAKSGMANWKSSSTLRSFSPMTDTSTAHCLQPQTLEQLVKDLEPLDKKNSPRLSKEDHDTQTQRKLRRELRQTRNTPPRKPKYLADCGERSPKPAVEHVLALLKPTGRSQSHFPFDPVDENIGGQNASNAGKLYYRQVSSEEEALGLTVHRSPATVGFEAARDRRQSLFALQQLRLANQRRLESEITVFGVIVTDRNAHGLLADAVLDNRKELLVKLRITLKQIIASVTRNVIGDNDFHNIRKFQLLSLLTNIVRDRCRDLYQVNHSCNACLCRSNQLNDREATLLEQIQDSACYTFVVYTYAIEKREQGMIVSTQMLRDPTQDTLITHNYEKENFVVIVVVYLIRKYVFFSNGARKFLNYPNLNTLYKYGQIFSTAPLKLFLNNIVEMTFVNDDVNLRFQSRLNGIFSIFYVVVLELLCISLRASFLTPSRTVVLQLCKSCPYESEANTRRLLSVTHVMSFEIPYLKKAAHPNRYEQGVRNPDDRFLVADGLNPLLFLVYRVGVPVSTYVKAKAVLVTFDNIHYKSSGAFAPVPTSTKERLVELTCEECGKCCKSKAGLVTHHRVHDDKNVGHFHTPGKLYRRQLAHRMPVKRKQIHRANYAAIQTLYHQKRKDAALLCSMSHGRIYTKETAGKGVCNPQQNLFKLLDEMMGAPLKPHQRMEITMNYLLPRLTYSFVLGQIHRNTLKRLDYYIAESAFGKAPFYPVPCTTQCGQRFRIWQDCSGSQPPIQVHGAFVNTKELAAAWGDGPHKSVDGRGLRGLVASPLSNRWLVFPERVFPRIFIRGIQLRCNLLRTRVRSTRHGHGGQTIFCRGNCGQPKSLVHILQSCWITHDARCARHNQVAMGLAKPFCCLGYTVFEKLRAPTSRSFIKPDCLERRATVIDVSIVSDGRGVTVRNEKKEKHGVDEYSLAIISTLRAIGCDVDFLVHQPMTIAYRGIGFPQSAKTVIGLGRPKVTVTVTAIVSSLRTYDTFMRGAWH</sequence>
<dbReference type="PROSITE" id="PS50157">
    <property type="entry name" value="ZINC_FINGER_C2H2_2"/>
    <property type="match status" value="1"/>
</dbReference>
<protein>
    <submittedName>
        <fullName evidence="5">Retrovirus-related Pol polyprotein from type-1 retrotransposable element R2</fullName>
    </submittedName>
</protein>
<accession>G7YQA2</accession>
<proteinExistence type="inferred from homology"/>
<feature type="domain" description="C2H2-type" evidence="4">
    <location>
        <begin position="658"/>
        <end position="685"/>
    </location>
</feature>
<reference evidence="5" key="1">
    <citation type="journal article" date="2011" name="Genome Biol.">
        <title>The draft genome of the carcinogenic human liver fluke Clonorchis sinensis.</title>
        <authorList>
            <person name="Wang X."/>
            <person name="Chen W."/>
            <person name="Huang Y."/>
            <person name="Sun J."/>
            <person name="Men J."/>
            <person name="Liu H."/>
            <person name="Luo F."/>
            <person name="Guo L."/>
            <person name="Lv X."/>
            <person name="Deng C."/>
            <person name="Zhou C."/>
            <person name="Fan Y."/>
            <person name="Li X."/>
            <person name="Huang L."/>
            <person name="Hu Y."/>
            <person name="Liang C."/>
            <person name="Hu X."/>
            <person name="Xu J."/>
            <person name="Yu X."/>
        </authorList>
    </citation>
    <scope>NUCLEOTIDE SEQUENCE [LARGE SCALE GENOMIC DNA]</scope>
    <source>
        <strain evidence="5">Henan</strain>
    </source>
</reference>
<dbReference type="AlphaFoldDB" id="G7YQA2"/>
<dbReference type="PROSITE" id="PS00028">
    <property type="entry name" value="ZINC_FINGER_C2H2_1"/>
    <property type="match status" value="1"/>
</dbReference>
<evidence type="ECO:0000256" key="3">
    <source>
        <dbReference type="SAM" id="MobiDB-lite"/>
    </source>
</evidence>
<dbReference type="EMBL" id="DF143967">
    <property type="protein sequence ID" value="GAA55133.1"/>
    <property type="molecule type" value="Genomic_DNA"/>
</dbReference>
<evidence type="ECO:0000313" key="6">
    <source>
        <dbReference type="Proteomes" id="UP000008909"/>
    </source>
</evidence>
<feature type="region of interest" description="Disordered" evidence="3">
    <location>
        <begin position="119"/>
        <end position="138"/>
    </location>
</feature>
<dbReference type="GO" id="GO:0008270">
    <property type="term" value="F:zinc ion binding"/>
    <property type="evidence" value="ECO:0007669"/>
    <property type="project" value="UniProtKB-KW"/>
</dbReference>
<keyword evidence="2" id="KW-0862">Zinc</keyword>
<feature type="compositionally biased region" description="Polar residues" evidence="3">
    <location>
        <begin position="122"/>
        <end position="138"/>
    </location>
</feature>
<name>G7YQA2_CLOSI</name>
<feature type="compositionally biased region" description="Basic and acidic residues" evidence="3">
    <location>
        <begin position="157"/>
        <end position="175"/>
    </location>
</feature>
<evidence type="ECO:0000256" key="1">
    <source>
        <dbReference type="ARBA" id="ARBA00005361"/>
    </source>
</evidence>
<keyword evidence="2" id="KW-0479">Metal-binding</keyword>
<evidence type="ECO:0000313" key="5">
    <source>
        <dbReference type="EMBL" id="GAA55133.1"/>
    </source>
</evidence>
<comment type="similarity">
    <text evidence="1">Belongs to the dynein light chain Tctex-type family.</text>
</comment>
<evidence type="ECO:0000259" key="4">
    <source>
        <dbReference type="PROSITE" id="PS50157"/>
    </source>
</evidence>
<feature type="region of interest" description="Disordered" evidence="3">
    <location>
        <begin position="157"/>
        <end position="203"/>
    </location>
</feature>
<dbReference type="InterPro" id="IPR013087">
    <property type="entry name" value="Znf_C2H2_type"/>
</dbReference>
<evidence type="ECO:0000256" key="2">
    <source>
        <dbReference type="PROSITE-ProRule" id="PRU00042"/>
    </source>
</evidence>
<dbReference type="Proteomes" id="UP000008909">
    <property type="component" value="Unassembled WGS sequence"/>
</dbReference>
<dbReference type="Gene3D" id="3.30.1140.40">
    <property type="entry name" value="Tctex-1"/>
    <property type="match status" value="1"/>
</dbReference>
<organism evidence="5 6">
    <name type="scientific">Clonorchis sinensis</name>
    <name type="common">Chinese liver fluke</name>
    <dbReference type="NCBI Taxonomy" id="79923"/>
    <lineage>
        <taxon>Eukaryota</taxon>
        <taxon>Metazoa</taxon>
        <taxon>Spiralia</taxon>
        <taxon>Lophotrochozoa</taxon>
        <taxon>Platyhelminthes</taxon>
        <taxon>Trematoda</taxon>
        <taxon>Digenea</taxon>
        <taxon>Opisthorchiida</taxon>
        <taxon>Opisthorchiata</taxon>
        <taxon>Opisthorchiidae</taxon>
        <taxon>Clonorchis</taxon>
    </lineage>
</organism>